<dbReference type="PANTHER" id="PTHR43808">
    <property type="entry name" value="ACETYLORNITHINE DEACETYLASE"/>
    <property type="match status" value="1"/>
</dbReference>
<organism evidence="1">
    <name type="scientific">marine sediment metagenome</name>
    <dbReference type="NCBI Taxonomy" id="412755"/>
    <lineage>
        <taxon>unclassified sequences</taxon>
        <taxon>metagenomes</taxon>
        <taxon>ecological metagenomes</taxon>
    </lineage>
</organism>
<gene>
    <name evidence="1" type="ORF">LCGC14_2669190</name>
</gene>
<evidence type="ECO:0000313" key="1">
    <source>
        <dbReference type="EMBL" id="KKK95798.1"/>
    </source>
</evidence>
<accession>A0A0F8ZPM7</accession>
<name>A0A0F8ZPM7_9ZZZZ</name>
<sequence length="444" mass="50603">IPSPKGHEGEVGDFIYHWLLEAGFSAFKQEVLPGRYNVVARLPGTGDGRSLIFNSHMDTTVWQPEDRWIIGPEEYHYNHAWVENKKIYGSGVINDKGPMAAFIIAAKAIKESGVKLKGDIIGDQVEEDVYGEIREMNILFSPLDYMDLKVGRQTLTWGTGDLLFVNDLFPKDWESFFIGRDDEYLKAPSDAIKGSIFSDLLNIDLVYTPLFNGSQYIDGGRLSYWNPILGRTAGRDFIFDDQERDSIFQDSEYAARLSKNMAGLELAFYGYYGFWKTPEGLDVEEVKLFYPELSVYGASAREALLGGIGNFEIGYYDSREDRGGGDPLVRNSEIRMIAGFERELAPDLTGGFQYYLEWMQDYDTYKKTLPVGQVARDEFRHLLTLRLTKLVMNQNLRLSLFVYYSPSDQDGYIRPKVHYKITDQWAVEAGANIFAGEKDYTFFG</sequence>
<comment type="caution">
    <text evidence="1">The sequence shown here is derived from an EMBL/GenBank/DDBJ whole genome shotgun (WGS) entry which is preliminary data.</text>
</comment>
<dbReference type="EMBL" id="LAZR01046752">
    <property type="protein sequence ID" value="KKK95798.1"/>
    <property type="molecule type" value="Genomic_DNA"/>
</dbReference>
<dbReference type="InterPro" id="IPR050072">
    <property type="entry name" value="Peptidase_M20A"/>
</dbReference>
<reference evidence="1" key="1">
    <citation type="journal article" date="2015" name="Nature">
        <title>Complex archaea that bridge the gap between prokaryotes and eukaryotes.</title>
        <authorList>
            <person name="Spang A."/>
            <person name="Saw J.H."/>
            <person name="Jorgensen S.L."/>
            <person name="Zaremba-Niedzwiedzka K."/>
            <person name="Martijn J."/>
            <person name="Lind A.E."/>
            <person name="van Eijk R."/>
            <person name="Schleper C."/>
            <person name="Guy L."/>
            <person name="Ettema T.J."/>
        </authorList>
    </citation>
    <scope>NUCLEOTIDE SEQUENCE</scope>
</reference>
<dbReference type="Gene3D" id="3.40.630.10">
    <property type="entry name" value="Zn peptidases"/>
    <property type="match status" value="1"/>
</dbReference>
<dbReference type="AlphaFoldDB" id="A0A0F8ZPM7"/>
<protein>
    <recommendedName>
        <fullName evidence="2">Peptidase M20 dimerisation domain-containing protein</fullName>
    </recommendedName>
</protein>
<dbReference type="SUPFAM" id="SSF53187">
    <property type="entry name" value="Zn-dependent exopeptidases"/>
    <property type="match status" value="1"/>
</dbReference>
<feature type="non-terminal residue" evidence="1">
    <location>
        <position position="1"/>
    </location>
</feature>
<feature type="non-terminal residue" evidence="1">
    <location>
        <position position="444"/>
    </location>
</feature>
<dbReference type="Pfam" id="PF01546">
    <property type="entry name" value="Peptidase_M20"/>
    <property type="match status" value="1"/>
</dbReference>
<proteinExistence type="predicted"/>
<evidence type="ECO:0008006" key="2">
    <source>
        <dbReference type="Google" id="ProtNLM"/>
    </source>
</evidence>
<dbReference type="GO" id="GO:0016787">
    <property type="term" value="F:hydrolase activity"/>
    <property type="evidence" value="ECO:0007669"/>
    <property type="project" value="InterPro"/>
</dbReference>
<dbReference type="InterPro" id="IPR002933">
    <property type="entry name" value="Peptidase_M20"/>
</dbReference>